<protein>
    <recommendedName>
        <fullName evidence="3">Mechanosensitive ion channel MscS domain-containing protein</fullName>
    </recommendedName>
</protein>
<keyword evidence="2" id="KW-0472">Membrane</keyword>
<evidence type="ECO:0000313" key="4">
    <source>
        <dbReference type="EMBL" id="GFR51835.1"/>
    </source>
</evidence>
<comment type="caution">
    <text evidence="4">The sequence shown here is derived from an EMBL/GenBank/DDBJ whole genome shotgun (WGS) entry which is preliminary data.</text>
</comment>
<dbReference type="GO" id="GO:0008381">
    <property type="term" value="F:mechanosensitive monoatomic ion channel activity"/>
    <property type="evidence" value="ECO:0007669"/>
    <property type="project" value="InterPro"/>
</dbReference>
<evidence type="ECO:0000256" key="2">
    <source>
        <dbReference type="SAM" id="Phobius"/>
    </source>
</evidence>
<keyword evidence="5" id="KW-1185">Reference proteome</keyword>
<dbReference type="GO" id="GO:0016020">
    <property type="term" value="C:membrane"/>
    <property type="evidence" value="ECO:0007669"/>
    <property type="project" value="InterPro"/>
</dbReference>
<dbReference type="InterPro" id="IPR045275">
    <property type="entry name" value="MscS_archaea/bacteria_type"/>
</dbReference>
<dbReference type="EMBL" id="BMAR01000055">
    <property type="protein sequence ID" value="GFR51835.1"/>
    <property type="molecule type" value="Genomic_DNA"/>
</dbReference>
<dbReference type="InterPro" id="IPR006685">
    <property type="entry name" value="MscS_channel_2nd"/>
</dbReference>
<feature type="transmembrane region" description="Helical" evidence="2">
    <location>
        <begin position="115"/>
        <end position="133"/>
    </location>
</feature>
<feature type="transmembrane region" description="Helical" evidence="2">
    <location>
        <begin position="293"/>
        <end position="311"/>
    </location>
</feature>
<keyword evidence="2" id="KW-1133">Transmembrane helix</keyword>
<organism evidence="4 5">
    <name type="scientific">Astrephomene gubernaculifera</name>
    <dbReference type="NCBI Taxonomy" id="47775"/>
    <lineage>
        <taxon>Eukaryota</taxon>
        <taxon>Viridiplantae</taxon>
        <taxon>Chlorophyta</taxon>
        <taxon>core chlorophytes</taxon>
        <taxon>Chlorophyceae</taxon>
        <taxon>CS clade</taxon>
        <taxon>Chlamydomonadales</taxon>
        <taxon>Astrephomenaceae</taxon>
        <taxon>Astrephomene</taxon>
    </lineage>
</organism>
<feature type="domain" description="Mechanosensitive ion channel MscS" evidence="3">
    <location>
        <begin position="336"/>
        <end position="410"/>
    </location>
</feature>
<dbReference type="Proteomes" id="UP001054857">
    <property type="component" value="Unassembled WGS sequence"/>
</dbReference>
<dbReference type="Pfam" id="PF00924">
    <property type="entry name" value="MS_channel_2nd"/>
    <property type="match status" value="1"/>
</dbReference>
<dbReference type="InterPro" id="IPR010920">
    <property type="entry name" value="LSM_dom_sf"/>
</dbReference>
<dbReference type="PANTHER" id="PTHR30221">
    <property type="entry name" value="SMALL-CONDUCTANCE MECHANOSENSITIVE CHANNEL"/>
    <property type="match status" value="1"/>
</dbReference>
<dbReference type="SUPFAM" id="SSF50182">
    <property type="entry name" value="Sm-like ribonucleoproteins"/>
    <property type="match status" value="1"/>
</dbReference>
<dbReference type="AlphaFoldDB" id="A0AAD3E192"/>
<feature type="compositionally biased region" description="Low complexity" evidence="1">
    <location>
        <begin position="146"/>
        <end position="164"/>
    </location>
</feature>
<keyword evidence="2" id="KW-0812">Transmembrane</keyword>
<dbReference type="Gene3D" id="1.10.287.1260">
    <property type="match status" value="1"/>
</dbReference>
<name>A0AAD3E192_9CHLO</name>
<sequence>MAVRHCSTRCAWPQRQRLPATLSLVRLQQSHQQQLRHTRFTAITSATAAAANSKVAVATAAAAAAAAVAGPPLVYPPHTQDPQVIYRALSAPLIAALGGEGSWQLYLATRFTREVLAGVAAALFLYGMLLRVVDSKKQRQQQLHASSSDTGSSSSNSSSIGGVTSASSSSNEMILHLAAVALTSPQARLLLGGVLAVNVARNTMYILDGFISKFNPRLPNDWLDDLVRLLAESLDPLDCLLTRMSLVGTALFGCAVLLRWKDSLVSYFVRQHVEGLERGQEVVQNFINPASNLLSWVVVVAVAGWLATGLGVNLQQPLLAVGGASGIIIGLATQQVLGNFVSGLNIYLARPFVAGEYISLISQNLTTQTQVSGRVIRIDPLRTLIAAEDHTTIAVPNQVIAVSIVVNRSRTPALSAGGCSPLLSACPRELRWRMRLPHEALGDLQALEERINVGLADTLPTNRVRCSPAALELLRFTESGAEVAGKVNLAWPKRRPAAGAEQRGTQEALIQAALLELHRVVRGCGGSFLAH</sequence>
<proteinExistence type="predicted"/>
<reference evidence="4 5" key="1">
    <citation type="journal article" date="2021" name="Sci. Rep.">
        <title>Genome sequencing of the multicellular alga Astrephomene provides insights into convergent evolution of germ-soma differentiation.</title>
        <authorList>
            <person name="Yamashita S."/>
            <person name="Yamamoto K."/>
            <person name="Matsuzaki R."/>
            <person name="Suzuki S."/>
            <person name="Yamaguchi H."/>
            <person name="Hirooka S."/>
            <person name="Minakuchi Y."/>
            <person name="Miyagishima S."/>
            <person name="Kawachi M."/>
            <person name="Toyoda A."/>
            <person name="Nozaki H."/>
        </authorList>
    </citation>
    <scope>NUCLEOTIDE SEQUENCE [LARGE SCALE GENOMIC DNA]</scope>
    <source>
        <strain evidence="4 5">NIES-4017</strain>
    </source>
</reference>
<gene>
    <name evidence="4" type="ORF">Agub_g14298</name>
</gene>
<accession>A0AAD3E192</accession>
<dbReference type="PANTHER" id="PTHR30221:SF1">
    <property type="entry name" value="SMALL-CONDUCTANCE MECHANOSENSITIVE CHANNEL"/>
    <property type="match status" value="1"/>
</dbReference>
<feature type="region of interest" description="Disordered" evidence="1">
    <location>
        <begin position="141"/>
        <end position="164"/>
    </location>
</feature>
<dbReference type="InterPro" id="IPR011014">
    <property type="entry name" value="MscS_channel_TM-2"/>
</dbReference>
<evidence type="ECO:0000313" key="5">
    <source>
        <dbReference type="Proteomes" id="UP001054857"/>
    </source>
</evidence>
<evidence type="ECO:0000256" key="1">
    <source>
        <dbReference type="SAM" id="MobiDB-lite"/>
    </source>
</evidence>
<dbReference type="SUPFAM" id="SSF82861">
    <property type="entry name" value="Mechanosensitive channel protein MscS (YggB), transmembrane region"/>
    <property type="match status" value="1"/>
</dbReference>
<evidence type="ECO:0000259" key="3">
    <source>
        <dbReference type="Pfam" id="PF00924"/>
    </source>
</evidence>